<accession>A0A6I6D767</accession>
<proteinExistence type="predicted"/>
<dbReference type="EMBL" id="CP046457">
    <property type="protein sequence ID" value="QGT98983.1"/>
    <property type="molecule type" value="Genomic_DNA"/>
</dbReference>
<dbReference type="Proteomes" id="UP000426444">
    <property type="component" value="Chromosome"/>
</dbReference>
<gene>
    <name evidence="1" type="ORF">SYNTR_0390</name>
</gene>
<sequence>MKLLVVNNGFVFTGNIKDLKDILSSYPSNMTLREFINNKLN</sequence>
<evidence type="ECO:0000313" key="2">
    <source>
        <dbReference type="Proteomes" id="UP000426444"/>
    </source>
</evidence>
<name>A0A6I6D767_9FIRM</name>
<evidence type="ECO:0000313" key="1">
    <source>
        <dbReference type="EMBL" id="QGT98983.1"/>
    </source>
</evidence>
<dbReference type="RefSeq" id="WP_279285956.1">
    <property type="nucleotide sequence ID" value="NZ_CP046457.1"/>
</dbReference>
<organism evidence="1 2">
    <name type="scientific">Candidatus Syntrophocurvum alkaliphilum</name>
    <dbReference type="NCBI Taxonomy" id="2293317"/>
    <lineage>
        <taxon>Bacteria</taxon>
        <taxon>Bacillati</taxon>
        <taxon>Bacillota</taxon>
        <taxon>Clostridia</taxon>
        <taxon>Eubacteriales</taxon>
        <taxon>Syntrophomonadaceae</taxon>
        <taxon>Candidatus Syntrophocurvum</taxon>
    </lineage>
</organism>
<protein>
    <submittedName>
        <fullName evidence="1">Uncharacterized protein</fullName>
    </submittedName>
</protein>
<dbReference type="KEGG" id="salq:SYNTR_0390"/>
<reference evidence="2" key="1">
    <citation type="journal article" date="2019" name="Microbiology">
        <title>Complete Genome Sequence of an Uncultured Bacterium of the Candidate Phylum Bipolaricaulota.</title>
        <authorList>
            <person name="Kadnikov V.V."/>
            <person name="Mardanov A.V."/>
            <person name="Beletsky A.V."/>
            <person name="Frank Y.A."/>
            <person name="Karnachuk O.V."/>
            <person name="Ravin N.V."/>
        </authorList>
    </citation>
    <scope>NUCLEOTIDE SEQUENCE [LARGE SCALE GENOMIC DNA]</scope>
</reference>
<dbReference type="AlphaFoldDB" id="A0A6I6D767"/>
<keyword evidence="2" id="KW-1185">Reference proteome</keyword>